<evidence type="ECO:0000256" key="7">
    <source>
        <dbReference type="ARBA" id="ARBA00022989"/>
    </source>
</evidence>
<dbReference type="Pfam" id="PF08766">
    <property type="entry name" value="DEK_C"/>
    <property type="match status" value="1"/>
</dbReference>
<dbReference type="InterPro" id="IPR029044">
    <property type="entry name" value="Nucleotide-diphossugar_trans"/>
</dbReference>
<dbReference type="GO" id="GO:0005886">
    <property type="term" value="C:plasma membrane"/>
    <property type="evidence" value="ECO:0007669"/>
    <property type="project" value="UniProtKB-SubCell"/>
</dbReference>
<keyword evidence="10 12" id="KW-0505">Motor protein</keyword>
<dbReference type="OrthoDB" id="370884at2759"/>
<feature type="domain" description="DEK-C" evidence="16">
    <location>
        <begin position="1798"/>
        <end position="1853"/>
    </location>
</feature>
<dbReference type="PROSITE" id="PS51456">
    <property type="entry name" value="MYOSIN_MOTOR"/>
    <property type="match status" value="1"/>
</dbReference>
<evidence type="ECO:0000256" key="14">
    <source>
        <dbReference type="SAM" id="Phobius"/>
    </source>
</evidence>
<feature type="transmembrane region" description="Helical" evidence="14">
    <location>
        <begin position="923"/>
        <end position="945"/>
    </location>
</feature>
<protein>
    <recommendedName>
        <fullName evidence="2">chitin synthase</fullName>
        <ecNumber evidence="2">2.4.1.16</ecNumber>
    </recommendedName>
</protein>
<evidence type="ECO:0000256" key="4">
    <source>
        <dbReference type="ARBA" id="ARBA00022676"/>
    </source>
</evidence>
<evidence type="ECO:0000256" key="5">
    <source>
        <dbReference type="ARBA" id="ARBA00022679"/>
    </source>
</evidence>
<dbReference type="SMART" id="SM00242">
    <property type="entry name" value="MYSc"/>
    <property type="match status" value="1"/>
</dbReference>
<dbReference type="GO" id="GO:0005524">
    <property type="term" value="F:ATP binding"/>
    <property type="evidence" value="ECO:0007669"/>
    <property type="project" value="UniProtKB-UniRule"/>
</dbReference>
<dbReference type="GO" id="GO:0004100">
    <property type="term" value="F:chitin synthase activity"/>
    <property type="evidence" value="ECO:0007669"/>
    <property type="project" value="UniProtKB-EC"/>
</dbReference>
<dbReference type="EMBL" id="ML014183">
    <property type="protein sequence ID" value="RKP01154.1"/>
    <property type="molecule type" value="Genomic_DNA"/>
</dbReference>
<dbReference type="Gene3D" id="1.20.58.530">
    <property type="match status" value="1"/>
</dbReference>
<keyword evidence="5" id="KW-0808">Transferase</keyword>
<dbReference type="InterPro" id="IPR036961">
    <property type="entry name" value="Kinesin_motor_dom_sf"/>
</dbReference>
<evidence type="ECO:0000256" key="1">
    <source>
        <dbReference type="ARBA" id="ARBA00004651"/>
    </source>
</evidence>
<dbReference type="Pfam" id="PF00063">
    <property type="entry name" value="Myosin_head"/>
    <property type="match status" value="1"/>
</dbReference>
<dbReference type="PROSITE" id="PS51998">
    <property type="entry name" value="DEK_C"/>
    <property type="match status" value="1"/>
</dbReference>
<evidence type="ECO:0000256" key="13">
    <source>
        <dbReference type="SAM" id="MobiDB-lite"/>
    </source>
</evidence>
<keyword evidence="11" id="KW-0325">Glycoprotein</keyword>
<dbReference type="Proteomes" id="UP000274922">
    <property type="component" value="Unassembled WGS sequence"/>
</dbReference>
<dbReference type="Gene3D" id="1.20.120.720">
    <property type="entry name" value="Myosin VI head, motor domain, U50 subdomain"/>
    <property type="match status" value="1"/>
</dbReference>
<dbReference type="InterPro" id="IPR004835">
    <property type="entry name" value="Chitin_synth"/>
</dbReference>
<dbReference type="Gene3D" id="3.40.850.10">
    <property type="entry name" value="Kinesin motor domain"/>
    <property type="match status" value="1"/>
</dbReference>
<evidence type="ECO:0000256" key="3">
    <source>
        <dbReference type="ARBA" id="ARBA00022475"/>
    </source>
</evidence>
<dbReference type="PANTHER" id="PTHR22914:SF13">
    <property type="entry name" value="CHITIN SYNTHASE"/>
    <property type="match status" value="1"/>
</dbReference>
<keyword evidence="8 12" id="KW-0518">Myosin</keyword>
<dbReference type="GO" id="GO:0003779">
    <property type="term" value="F:actin binding"/>
    <property type="evidence" value="ECO:0007669"/>
    <property type="project" value="UniProtKB-KW"/>
</dbReference>
<dbReference type="SUPFAM" id="SSF52540">
    <property type="entry name" value="P-loop containing nucleoside triphosphate hydrolases"/>
    <property type="match status" value="1"/>
</dbReference>
<dbReference type="PANTHER" id="PTHR22914">
    <property type="entry name" value="CHITIN SYNTHASE"/>
    <property type="match status" value="1"/>
</dbReference>
<comment type="similarity">
    <text evidence="12">Belongs to the TRAFAC class myosin-kinesin ATPase superfamily. Myosin family.</text>
</comment>
<dbReference type="SUPFAM" id="SSF53448">
    <property type="entry name" value="Nucleotide-diphospho-sugar transferases"/>
    <property type="match status" value="1"/>
</dbReference>
<feature type="region of interest" description="Disordered" evidence="13">
    <location>
        <begin position="786"/>
        <end position="823"/>
    </location>
</feature>
<evidence type="ECO:0000259" key="15">
    <source>
        <dbReference type="PROSITE" id="PS51456"/>
    </source>
</evidence>
<proteinExistence type="inferred from homology"/>
<evidence type="ECO:0000259" key="16">
    <source>
        <dbReference type="PROSITE" id="PS51998"/>
    </source>
</evidence>
<keyword evidence="12" id="KW-0009">Actin-binding</keyword>
<dbReference type="InterPro" id="IPR014876">
    <property type="entry name" value="DEK_C"/>
</dbReference>
<evidence type="ECO:0000313" key="18">
    <source>
        <dbReference type="Proteomes" id="UP000274922"/>
    </source>
</evidence>
<keyword evidence="3" id="KW-1003">Cell membrane</keyword>
<dbReference type="PRINTS" id="PR00193">
    <property type="entry name" value="MYOSINHEAVY"/>
</dbReference>
<feature type="binding site" evidence="12">
    <location>
        <begin position="103"/>
        <end position="110"/>
    </location>
    <ligand>
        <name>ATP</name>
        <dbReference type="ChEBI" id="CHEBI:30616"/>
    </ligand>
</feature>
<sequence>MKLPEHYTDAKAIVDNLQDRYNQGDFYTQVGDRAVIAIRPKRDTDLVAPSKQRADVYAQWGETNDPKLLDELVGMPNALFAMVENAHAHTQAVGGDHTILLQGESGAGKTETHKLIVRHLCNIAKPGVKKTKIQSQIIKTGQIMKAFAGASSRHGDALSQSGHYIEYQINQQGHLIGMKWLNYLLNKHLVTRNTIQLSNFNIFYQMIAGISGEDREDLHLADFSGYHYLNRGHSERRDTFEDLQLNFEATCDALRSLGVSDRVQGLLWQLLSAVLRLGNITFVPGASRSDSVMISSTHELDMVADLLGVPNVALEQVLTSSTTVVGSQITTELLSAEKAELKRDRLAVSLYSLFFEWLVEHINNRLCADEADWAHFIAVIDFPGIRVSAETSDSANGPAPLNFHDFLVNYANERLLATLDQQASLSAQLYGREHIDHPSTALPVPTGARDLVALFEAEPHGLLSVLQTEGQKGTKESAINAKLAEVAGAHACFRPTQKSCFVIQHFAGPAEYELRQLSAQLNDTLNADFVRLFCSTSADGEVVSTSNSLIRSLFSDKVVATQSLPQNASQIVAAQQINMPRRTPSMKRRKRETLATRNAMSQFQNAISEMLEALEETQLHTVVCVRETRKRQARGFDATDVLDQIQSIGLPAWLPQRYFSLTHAAPLAQLATQLNLPQRAREGDRAALKYALQTWSSRVDDTSEYIVGHHNVFMNEAMWRRTIAAPIRPLPASRGRSDSHATAAETVAETSGGYAASLIGSVAYGSMDPQPTDGATPTVFVYGDGGAEPDTSTVNGSPVRSVMGSPERREYLHPDDEEGGLPGKKASGVFDLPAFALPDLSKGMHDKDALGDPLATSGKKGKATKAKKVKVKQPKEVYHTQTRRTWMTVVWAMTWWIPSFALSRLGGMKRRDIQIAWREKLTLNIFIFMICGGMLFLIIGLGLVICPKTKVLSAGEISGRATLKNPFVVLYGNYYKIKNVLRSHTSDSGLIGLAEGAFKDRVLGMDVSQMFYKTRQWDDHCAQFEMPPGWDNLYARPDLDASPLWYAHLNINVADLKGQMVAPVVRDKAWIDTFMNDASTNKLVIVGNNLYDVSSYYLQSNVVQGPGFLGTFVKSIFDMYGGANATSHDATAAFNMLADPKYGFSAAYKAQVMNCMDWLFYVGQVDHRKDVKCQVTNYILLVMSILVVIVVGVKFLAAMRIGSNRSPEQCDKFVVIQIPCYTEGESSMRKTIDTLSTTVYDDKRKLLFIICDGMIIGAGNDRPTPRIVLDILGVDPAASPPSYQYEAIGEGSKRLNMGQVYCGLYEVDGHVVPYVCVVKTGKPSETSRPGNRGKRDSQMILMRFMNRCHFNAPMTDMEREIFRCMKHVIGVHPSFYEYVFMVDADTEVMPDSLNRLVSTLTEDSHIIGLCGETRLANEGDSWVTSIQNFEYYASQIGAKAFESLFNSVTCLPGCFSIYRLRSVDNRPLLIAPSLLDDYSECRVDTLHKKNLLELGEDRYLTTLLLKHFPHYKTKFTPDAQCRTIAPDKWNVLLSQRRRWINSTVHNLFELIFLPDLCGLCCFSMRFVVLLDLMAAFTQPAVLVYIGYLVYTLASDPYATFPLISIIMIAAVYGCQIVLFLVKADWQYIGWMLISLLAMPLTSFILPFYAFWHFDDFSWGNTRRIVGDDKKEVHVPDVDTFDPADLYMARPDEAVEPPKIDAMQGMPMPAGYASPMLAAQHPHQQGSPYARMSMGTPMGLPDVRMSYLSAAPQYASQSWESASYVSGSYGYAASATGTPSVISPSVFATHEVVHPVLGAPSDAEIEGRLRILLAEGNLTVMTKKSVRDSLATYFGVEMESRRHFINECIKRILTAEAEA</sequence>
<gene>
    <name evidence="17" type="ORF">CXG81DRAFT_12359</name>
</gene>
<feature type="transmembrane region" description="Helical" evidence="14">
    <location>
        <begin position="1573"/>
        <end position="1593"/>
    </location>
</feature>
<comment type="caution">
    <text evidence="12">Lacks conserved residue(s) required for the propagation of feature annotation.</text>
</comment>
<dbReference type="EC" id="2.4.1.16" evidence="2"/>
<keyword evidence="12" id="KW-0547">Nucleotide-binding</keyword>
<evidence type="ECO:0000256" key="9">
    <source>
        <dbReference type="ARBA" id="ARBA00023136"/>
    </source>
</evidence>
<comment type="subcellular location">
    <subcellularLocation>
        <location evidence="1">Cell membrane</location>
        <topology evidence="1">Multi-pass membrane protein</topology>
    </subcellularLocation>
</comment>
<dbReference type="GO" id="GO:0030428">
    <property type="term" value="C:cell septum"/>
    <property type="evidence" value="ECO:0007669"/>
    <property type="project" value="TreeGrafter"/>
</dbReference>
<organism evidence="17 18">
    <name type="scientific">Caulochytrium protostelioides</name>
    <dbReference type="NCBI Taxonomy" id="1555241"/>
    <lineage>
        <taxon>Eukaryota</taxon>
        <taxon>Fungi</taxon>
        <taxon>Fungi incertae sedis</taxon>
        <taxon>Chytridiomycota</taxon>
        <taxon>Chytridiomycota incertae sedis</taxon>
        <taxon>Chytridiomycetes</taxon>
        <taxon>Caulochytriales</taxon>
        <taxon>Caulochytriaceae</taxon>
        <taxon>Caulochytrium</taxon>
    </lineage>
</organism>
<accession>A0A4P9X7D8</accession>
<dbReference type="GO" id="GO:0016459">
    <property type="term" value="C:myosin complex"/>
    <property type="evidence" value="ECO:0007669"/>
    <property type="project" value="UniProtKB-KW"/>
</dbReference>
<feature type="transmembrane region" description="Helical" evidence="14">
    <location>
        <begin position="1600"/>
        <end position="1621"/>
    </location>
</feature>
<keyword evidence="18" id="KW-1185">Reference proteome</keyword>
<evidence type="ECO:0000256" key="10">
    <source>
        <dbReference type="ARBA" id="ARBA00023175"/>
    </source>
</evidence>
<keyword evidence="7 14" id="KW-1133">Transmembrane helix</keyword>
<dbReference type="GO" id="GO:0031505">
    <property type="term" value="P:fungal-type cell wall organization"/>
    <property type="evidence" value="ECO:0007669"/>
    <property type="project" value="TreeGrafter"/>
</dbReference>
<name>A0A4P9X7D8_9FUNG</name>
<dbReference type="GO" id="GO:0006031">
    <property type="term" value="P:chitin biosynthetic process"/>
    <property type="evidence" value="ECO:0007669"/>
    <property type="project" value="TreeGrafter"/>
</dbReference>
<keyword evidence="4" id="KW-0328">Glycosyltransferase</keyword>
<dbReference type="STRING" id="1555241.A0A4P9X7D8"/>
<dbReference type="Pfam" id="PF03142">
    <property type="entry name" value="Chitin_synth_2"/>
    <property type="match status" value="1"/>
</dbReference>
<dbReference type="Gene3D" id="1.10.10.820">
    <property type="match status" value="1"/>
</dbReference>
<evidence type="ECO:0000256" key="8">
    <source>
        <dbReference type="ARBA" id="ARBA00023123"/>
    </source>
</evidence>
<evidence type="ECO:0000256" key="12">
    <source>
        <dbReference type="PROSITE-ProRule" id="PRU00782"/>
    </source>
</evidence>
<dbReference type="InterPro" id="IPR001609">
    <property type="entry name" value="Myosin_head_motor_dom-like"/>
</dbReference>
<feature type="transmembrane region" description="Helical" evidence="14">
    <location>
        <begin position="1178"/>
        <end position="1197"/>
    </location>
</feature>
<reference evidence="18" key="1">
    <citation type="journal article" date="2018" name="Nat. Microbiol.">
        <title>Leveraging single-cell genomics to expand the fungal tree of life.</title>
        <authorList>
            <person name="Ahrendt S.R."/>
            <person name="Quandt C.A."/>
            <person name="Ciobanu D."/>
            <person name="Clum A."/>
            <person name="Salamov A."/>
            <person name="Andreopoulos B."/>
            <person name="Cheng J.F."/>
            <person name="Woyke T."/>
            <person name="Pelin A."/>
            <person name="Henrissat B."/>
            <person name="Reynolds N.K."/>
            <person name="Benny G.L."/>
            <person name="Smith M.E."/>
            <person name="James T.Y."/>
            <person name="Grigoriev I.V."/>
        </authorList>
    </citation>
    <scope>NUCLEOTIDE SEQUENCE [LARGE SCALE GENOMIC DNA]</scope>
    <source>
        <strain evidence="18">ATCC 52028</strain>
    </source>
</reference>
<evidence type="ECO:0000313" key="17">
    <source>
        <dbReference type="EMBL" id="RKP01154.1"/>
    </source>
</evidence>
<dbReference type="Gene3D" id="1.10.10.60">
    <property type="entry name" value="Homeodomain-like"/>
    <property type="match status" value="1"/>
</dbReference>
<keyword evidence="12" id="KW-0067">ATP-binding</keyword>
<evidence type="ECO:0000256" key="2">
    <source>
        <dbReference type="ARBA" id="ARBA00012543"/>
    </source>
</evidence>
<feature type="transmembrane region" description="Helical" evidence="14">
    <location>
        <begin position="1627"/>
        <end position="1653"/>
    </location>
</feature>
<evidence type="ECO:0000256" key="11">
    <source>
        <dbReference type="ARBA" id="ARBA00023180"/>
    </source>
</evidence>
<dbReference type="SUPFAM" id="SSF109715">
    <property type="entry name" value="DEK C-terminal domain"/>
    <property type="match status" value="1"/>
</dbReference>
<keyword evidence="9 14" id="KW-0472">Membrane</keyword>
<evidence type="ECO:0000256" key="6">
    <source>
        <dbReference type="ARBA" id="ARBA00022692"/>
    </source>
</evidence>
<dbReference type="GO" id="GO:0003774">
    <property type="term" value="F:cytoskeletal motor activity"/>
    <property type="evidence" value="ECO:0007669"/>
    <property type="project" value="UniProtKB-UniRule"/>
</dbReference>
<feature type="transmembrane region" description="Helical" evidence="14">
    <location>
        <begin position="885"/>
        <end position="902"/>
    </location>
</feature>
<keyword evidence="6 14" id="KW-0812">Transmembrane</keyword>
<dbReference type="InterPro" id="IPR027417">
    <property type="entry name" value="P-loop_NTPase"/>
</dbReference>
<feature type="domain" description="Myosin motor" evidence="15">
    <location>
        <begin position="1"/>
        <end position="415"/>
    </location>
</feature>